<evidence type="ECO:0000256" key="6">
    <source>
        <dbReference type="ARBA" id="ARBA00022692"/>
    </source>
</evidence>
<keyword evidence="8" id="KW-0496">Mitochondrion</keyword>
<dbReference type="Proteomes" id="UP001221898">
    <property type="component" value="Unassembled WGS sequence"/>
</dbReference>
<keyword evidence="4" id="KW-0808">Transferase</keyword>
<keyword evidence="3" id="KW-0489">Methyltransferase</keyword>
<comment type="caution">
    <text evidence="14">The sequence shown here is derived from an EMBL/GenBank/DDBJ whole genome shotgun (WGS) entry which is preliminary data.</text>
</comment>
<name>A0AAD7T2Z4_9TELE</name>
<evidence type="ECO:0000256" key="7">
    <source>
        <dbReference type="ARBA" id="ARBA00022989"/>
    </source>
</evidence>
<evidence type="ECO:0000256" key="1">
    <source>
        <dbReference type="ARBA" id="ARBA00004304"/>
    </source>
</evidence>
<evidence type="ECO:0000313" key="14">
    <source>
        <dbReference type="EMBL" id="KAJ8413447.1"/>
    </source>
</evidence>
<proteinExistence type="inferred from homology"/>
<evidence type="ECO:0000256" key="3">
    <source>
        <dbReference type="ARBA" id="ARBA00022603"/>
    </source>
</evidence>
<dbReference type="PANTHER" id="PTHR13610:SF8">
    <property type="entry name" value="ATP SYNTHASE SUBUNIT C LYSINE N-METHYLTRANSFERASE"/>
    <property type="match status" value="1"/>
</dbReference>
<feature type="transmembrane region" description="Helical" evidence="13">
    <location>
        <begin position="30"/>
        <end position="49"/>
    </location>
</feature>
<evidence type="ECO:0000256" key="10">
    <source>
        <dbReference type="ARBA" id="ARBA00071036"/>
    </source>
</evidence>
<keyword evidence="9 13" id="KW-0472">Membrane</keyword>
<keyword evidence="6 13" id="KW-0812">Transmembrane</keyword>
<reference evidence="14" key="1">
    <citation type="journal article" date="2023" name="Science">
        <title>Genome structures resolve the early diversification of teleost fishes.</title>
        <authorList>
            <person name="Parey E."/>
            <person name="Louis A."/>
            <person name="Montfort J."/>
            <person name="Bouchez O."/>
            <person name="Roques C."/>
            <person name="Iampietro C."/>
            <person name="Lluch J."/>
            <person name="Castinel A."/>
            <person name="Donnadieu C."/>
            <person name="Desvignes T."/>
            <person name="Floi Bucao C."/>
            <person name="Jouanno E."/>
            <person name="Wen M."/>
            <person name="Mejri S."/>
            <person name="Dirks R."/>
            <person name="Jansen H."/>
            <person name="Henkel C."/>
            <person name="Chen W.J."/>
            <person name="Zahm M."/>
            <person name="Cabau C."/>
            <person name="Klopp C."/>
            <person name="Thompson A.W."/>
            <person name="Robinson-Rechavi M."/>
            <person name="Braasch I."/>
            <person name="Lecointre G."/>
            <person name="Bobe J."/>
            <person name="Postlethwait J.H."/>
            <person name="Berthelot C."/>
            <person name="Roest Crollius H."/>
            <person name="Guiguen Y."/>
        </authorList>
    </citation>
    <scope>NUCLEOTIDE SEQUENCE</scope>
    <source>
        <strain evidence="14">NC1722</strain>
    </source>
</reference>
<evidence type="ECO:0000256" key="4">
    <source>
        <dbReference type="ARBA" id="ARBA00022679"/>
    </source>
</evidence>
<organism evidence="14 15">
    <name type="scientific">Aldrovandia affinis</name>
    <dbReference type="NCBI Taxonomy" id="143900"/>
    <lineage>
        <taxon>Eukaryota</taxon>
        <taxon>Metazoa</taxon>
        <taxon>Chordata</taxon>
        <taxon>Craniata</taxon>
        <taxon>Vertebrata</taxon>
        <taxon>Euteleostomi</taxon>
        <taxon>Actinopterygii</taxon>
        <taxon>Neopterygii</taxon>
        <taxon>Teleostei</taxon>
        <taxon>Notacanthiformes</taxon>
        <taxon>Halosauridae</taxon>
        <taxon>Aldrovandia</taxon>
    </lineage>
</organism>
<dbReference type="EMBL" id="JAINUG010000016">
    <property type="protein sequence ID" value="KAJ8413447.1"/>
    <property type="molecule type" value="Genomic_DNA"/>
</dbReference>
<dbReference type="InterPro" id="IPR029063">
    <property type="entry name" value="SAM-dependent_MTases_sf"/>
</dbReference>
<gene>
    <name evidence="14" type="ORF">AAFF_G00094430</name>
</gene>
<protein>
    <recommendedName>
        <fullName evidence="10">ATP synthase subunit C lysine N-methyltransferase</fullName>
    </recommendedName>
    <alternativeName>
        <fullName evidence="11">Protein N-lysine methyltransferase FAM173B</fullName>
    </alternativeName>
</protein>
<dbReference type="GO" id="GO:0032259">
    <property type="term" value="P:methylation"/>
    <property type="evidence" value="ECO:0007669"/>
    <property type="project" value="UniProtKB-KW"/>
</dbReference>
<dbReference type="FunFam" id="3.40.50.150:FF:000141">
    <property type="entry name" value="ATP synthase c subunit lysine N-methyltransferase"/>
    <property type="match status" value="1"/>
</dbReference>
<evidence type="ECO:0000256" key="2">
    <source>
        <dbReference type="ARBA" id="ARBA00010633"/>
    </source>
</evidence>
<dbReference type="SUPFAM" id="SSF53335">
    <property type="entry name" value="S-adenosyl-L-methionine-dependent methyltransferases"/>
    <property type="match status" value="1"/>
</dbReference>
<feature type="compositionally biased region" description="Polar residues" evidence="12">
    <location>
        <begin position="1"/>
        <end position="11"/>
    </location>
</feature>
<evidence type="ECO:0000313" key="15">
    <source>
        <dbReference type="Proteomes" id="UP001221898"/>
    </source>
</evidence>
<evidence type="ECO:0000256" key="8">
    <source>
        <dbReference type="ARBA" id="ARBA00023128"/>
    </source>
</evidence>
<evidence type="ECO:0000256" key="11">
    <source>
        <dbReference type="ARBA" id="ARBA00078098"/>
    </source>
</evidence>
<dbReference type="GO" id="GO:1904058">
    <property type="term" value="P:positive regulation of sensory perception of pain"/>
    <property type="evidence" value="ECO:0007669"/>
    <property type="project" value="UniProtKB-ARBA"/>
</dbReference>
<sequence length="223" mass="24517">MSELNHGTNIPENERRPTNAPGESGNRKRWGLIATGLVGGSLVALYAVATPFVTPALRKVCLPFVPATPAQVENVLKVLQQRTGTLVDIGSGDGRIVIAAAKQGFRAVGFELNPWLVWFSRYRAWREGVNHSTSFYISDLWKVSFSQYTNVVIFGVPQMMAQLEQKLQADLQSSARVVACRFPFPTWAPDETAGEGIDTVWVYDAKAFKTPRAGSERGTTSEN</sequence>
<keyword evidence="15" id="KW-1185">Reference proteome</keyword>
<keyword evidence="5" id="KW-0949">S-adenosyl-L-methionine</keyword>
<dbReference type="GO" id="GO:1905706">
    <property type="term" value="P:regulation of mitochondrial ATP synthesis coupled proton transport"/>
    <property type="evidence" value="ECO:0007669"/>
    <property type="project" value="UniProtKB-ARBA"/>
</dbReference>
<dbReference type="AlphaFoldDB" id="A0AAD7T2Z4"/>
<dbReference type="PANTHER" id="PTHR13610">
    <property type="entry name" value="METHYLTRANSFERASE DOMAIN-CONTAINING PROTEIN"/>
    <property type="match status" value="1"/>
</dbReference>
<dbReference type="InterPro" id="IPR026170">
    <property type="entry name" value="FAM173A/B"/>
</dbReference>
<dbReference type="GO" id="GO:0016279">
    <property type="term" value="F:protein-lysine N-methyltransferase activity"/>
    <property type="evidence" value="ECO:0007669"/>
    <property type="project" value="InterPro"/>
</dbReference>
<accession>A0AAD7T2Z4</accession>
<comment type="subcellular location">
    <subcellularLocation>
        <location evidence="1">Mitochondrion membrane</location>
        <topology evidence="1">Single-pass membrane protein</topology>
    </subcellularLocation>
</comment>
<dbReference type="GO" id="GO:0031966">
    <property type="term" value="C:mitochondrial membrane"/>
    <property type="evidence" value="ECO:0007669"/>
    <property type="project" value="UniProtKB-SubCell"/>
</dbReference>
<dbReference type="Gene3D" id="3.40.50.150">
    <property type="entry name" value="Vaccinia Virus protein VP39"/>
    <property type="match status" value="1"/>
</dbReference>
<evidence type="ECO:0000256" key="12">
    <source>
        <dbReference type="SAM" id="MobiDB-lite"/>
    </source>
</evidence>
<evidence type="ECO:0000256" key="9">
    <source>
        <dbReference type="ARBA" id="ARBA00023136"/>
    </source>
</evidence>
<comment type="similarity">
    <text evidence="2">Belongs to the ANT/ATPSC lysine N-methyltransferase family.</text>
</comment>
<feature type="region of interest" description="Disordered" evidence="12">
    <location>
        <begin position="1"/>
        <end position="27"/>
    </location>
</feature>
<evidence type="ECO:0000256" key="13">
    <source>
        <dbReference type="SAM" id="Phobius"/>
    </source>
</evidence>
<keyword evidence="7 13" id="KW-1133">Transmembrane helix</keyword>
<evidence type="ECO:0000256" key="5">
    <source>
        <dbReference type="ARBA" id="ARBA00022691"/>
    </source>
</evidence>